<protein>
    <submittedName>
        <fullName evidence="1">Uncharacterized protein</fullName>
    </submittedName>
</protein>
<gene>
    <name evidence="1" type="ORF">SAMN05660691_03588</name>
</gene>
<evidence type="ECO:0000313" key="2">
    <source>
        <dbReference type="Proteomes" id="UP000199371"/>
    </source>
</evidence>
<accession>A0A1H6NF98</accession>
<keyword evidence="2" id="KW-1185">Reference proteome</keyword>
<organism evidence="1 2">
    <name type="scientific">Rheinheimera pacifica</name>
    <dbReference type="NCBI Taxonomy" id="173990"/>
    <lineage>
        <taxon>Bacteria</taxon>
        <taxon>Pseudomonadati</taxon>
        <taxon>Pseudomonadota</taxon>
        <taxon>Gammaproteobacteria</taxon>
        <taxon>Chromatiales</taxon>
        <taxon>Chromatiaceae</taxon>
        <taxon>Rheinheimera</taxon>
    </lineage>
</organism>
<name>A0A1H6NF98_9GAMM</name>
<dbReference type="AlphaFoldDB" id="A0A1H6NF98"/>
<dbReference type="STRING" id="173990.SAMN05660691_03588"/>
<reference evidence="2" key="1">
    <citation type="submission" date="2016-10" db="EMBL/GenBank/DDBJ databases">
        <authorList>
            <person name="Varghese N."/>
            <person name="Submissions S."/>
        </authorList>
    </citation>
    <scope>NUCLEOTIDE SEQUENCE [LARGE SCALE GENOMIC DNA]</scope>
    <source>
        <strain evidence="2">DSM 17616</strain>
    </source>
</reference>
<evidence type="ECO:0000313" key="1">
    <source>
        <dbReference type="EMBL" id="SEI09561.1"/>
    </source>
</evidence>
<dbReference type="Proteomes" id="UP000199371">
    <property type="component" value="Unassembled WGS sequence"/>
</dbReference>
<dbReference type="EMBL" id="FNXF01000018">
    <property type="protein sequence ID" value="SEI09561.1"/>
    <property type="molecule type" value="Genomic_DNA"/>
</dbReference>
<sequence length="41" mass="4868">MLCWQQAKKLLRKQMQQRAPPEKIWHVDLRLIGSLPGNLEL</sequence>
<proteinExistence type="predicted"/>